<dbReference type="PANTHER" id="PTHR12266">
    <property type="entry name" value="NA+/CA2+ K+ INDEPENDENT EXCHANGER"/>
    <property type="match status" value="1"/>
</dbReference>
<feature type="transmembrane region" description="Helical" evidence="8">
    <location>
        <begin position="420"/>
        <end position="445"/>
    </location>
</feature>
<dbReference type="Gene3D" id="1.20.1420.30">
    <property type="entry name" value="NCX, central ion-binding region"/>
    <property type="match status" value="2"/>
</dbReference>
<dbReference type="GO" id="GO:0016020">
    <property type="term" value="C:membrane"/>
    <property type="evidence" value="ECO:0007669"/>
    <property type="project" value="UniProtKB-SubCell"/>
</dbReference>
<feature type="transmembrane region" description="Helical" evidence="8">
    <location>
        <begin position="191"/>
        <end position="209"/>
    </location>
</feature>
<evidence type="ECO:0000313" key="11">
    <source>
        <dbReference type="Proteomes" id="UP000472277"/>
    </source>
</evidence>
<keyword evidence="5 8" id="KW-0812">Transmembrane</keyword>
<dbReference type="Pfam" id="PF01699">
    <property type="entry name" value="Na_Ca_ex"/>
    <property type="match status" value="2"/>
</dbReference>
<feature type="transmembrane region" description="Helical" evidence="8">
    <location>
        <begin position="93"/>
        <end position="113"/>
    </location>
</feature>
<evidence type="ECO:0000256" key="8">
    <source>
        <dbReference type="SAM" id="Phobius"/>
    </source>
</evidence>
<evidence type="ECO:0000259" key="9">
    <source>
        <dbReference type="Pfam" id="PF01699"/>
    </source>
</evidence>
<feature type="transmembrane region" description="Helical" evidence="8">
    <location>
        <begin position="59"/>
        <end position="81"/>
    </location>
</feature>
<dbReference type="Ensembl" id="ENSSTUT00000082444.1">
    <property type="protein sequence ID" value="ENSSTUP00000077407.1"/>
    <property type="gene ID" value="ENSSTUG00000034120.1"/>
</dbReference>
<keyword evidence="4" id="KW-0406">Ion transport</keyword>
<sequence>NMQHIECQPPLNFIEEELNVMNLSAVDRCAFVKTTPDCSMEDSFINYLKMTFCLLPPDLTPLTITLCVSVCIYVFSIFSFCPNLSAISSTLRLTHNVAGVTFLALGNGAPDVFSATVAFSRPHTAGLAIGALFGAGIFVTTVVAGAVSLVKPFTVASRPFLRDVIFYMAAVFWTVVILYRGTISLGETLGYLGLYVVYVITVIASAYIYSHQKHSATRSSIQSSTHCYDRGCKQSQTLCFCLDRRSINVCLNVWLLSCSFSPVHQMPLEVLLLLTVPVVDPDKEDRNWRRPLNCLHLTTAPLVCVLTFRSGEYGMYRIEDQFPVWALTLLFGLFLSAIVFLTTTNNHPPPYHSLFSLLGFVVSAIWISAAALEVVSILHMLGVVFSLSNNLLGLTLLAWGNSIGDSFSDVTIARQGYPQMAISACFGGIIFNMLIGVGIGCLMQMFNNEPVVTFEPAGLLTWVLAGSLGLSLALSFIQVPLRCFHMGRSYGIFLLLFYTVFLLVALLTEFGFIHT</sequence>
<feature type="transmembrane region" description="Helical" evidence="8">
    <location>
        <begin position="489"/>
        <end position="513"/>
    </location>
</feature>
<evidence type="ECO:0000256" key="4">
    <source>
        <dbReference type="ARBA" id="ARBA00022568"/>
    </source>
</evidence>
<keyword evidence="7 8" id="KW-0472">Membrane</keyword>
<keyword evidence="4" id="KW-0109">Calcium transport</keyword>
<dbReference type="AlphaFoldDB" id="A0A674C1G0"/>
<name>A0A674C1G0_SALTR</name>
<feature type="transmembrane region" description="Helical" evidence="8">
    <location>
        <begin position="457"/>
        <end position="477"/>
    </location>
</feature>
<keyword evidence="6 8" id="KW-1133">Transmembrane helix</keyword>
<organism evidence="10 11">
    <name type="scientific">Salmo trutta</name>
    <name type="common">Brown trout</name>
    <dbReference type="NCBI Taxonomy" id="8032"/>
    <lineage>
        <taxon>Eukaryota</taxon>
        <taxon>Metazoa</taxon>
        <taxon>Chordata</taxon>
        <taxon>Craniata</taxon>
        <taxon>Vertebrata</taxon>
        <taxon>Euteleostomi</taxon>
        <taxon>Actinopterygii</taxon>
        <taxon>Neopterygii</taxon>
        <taxon>Teleostei</taxon>
        <taxon>Protacanthopterygii</taxon>
        <taxon>Salmoniformes</taxon>
        <taxon>Salmonidae</taxon>
        <taxon>Salmoninae</taxon>
        <taxon>Salmo</taxon>
    </lineage>
</organism>
<keyword evidence="4" id="KW-0106">Calcium</keyword>
<dbReference type="GO" id="GO:0099093">
    <property type="term" value="P:calcium export from the mitochondrion"/>
    <property type="evidence" value="ECO:0007669"/>
    <property type="project" value="TreeGrafter"/>
</dbReference>
<dbReference type="InParanoid" id="A0A674C1G0"/>
<proteinExistence type="predicted"/>
<keyword evidence="3" id="KW-0050">Antiport</keyword>
<evidence type="ECO:0000313" key="10">
    <source>
        <dbReference type="Ensembl" id="ENSSTUP00000077407.1"/>
    </source>
</evidence>
<comment type="subcellular location">
    <subcellularLocation>
        <location evidence="1">Membrane</location>
        <topology evidence="1">Multi-pass membrane protein</topology>
    </subcellularLocation>
</comment>
<protein>
    <submittedName>
        <fullName evidence="10">Solute carrier family 8 member B1</fullName>
    </submittedName>
</protein>
<dbReference type="OMA" id="IWIMNIA"/>
<evidence type="ECO:0000256" key="6">
    <source>
        <dbReference type="ARBA" id="ARBA00022989"/>
    </source>
</evidence>
<accession>A0A674C1G0</accession>
<evidence type="ECO:0000256" key="5">
    <source>
        <dbReference type="ARBA" id="ARBA00022692"/>
    </source>
</evidence>
<feature type="transmembrane region" description="Helical" evidence="8">
    <location>
        <begin position="354"/>
        <end position="372"/>
    </location>
</feature>
<feature type="domain" description="Sodium/calcium exchanger membrane region" evidence="9">
    <location>
        <begin position="63"/>
        <end position="203"/>
    </location>
</feature>
<evidence type="ECO:0000256" key="3">
    <source>
        <dbReference type="ARBA" id="ARBA00022449"/>
    </source>
</evidence>
<dbReference type="Proteomes" id="UP000472277">
    <property type="component" value="Chromosome 9"/>
</dbReference>
<dbReference type="GO" id="GO:0005432">
    <property type="term" value="F:calcium:sodium antiporter activity"/>
    <property type="evidence" value="ECO:0007669"/>
    <property type="project" value="TreeGrafter"/>
</dbReference>
<dbReference type="InterPro" id="IPR044880">
    <property type="entry name" value="NCX_ion-bd_dom_sf"/>
</dbReference>
<evidence type="ECO:0000256" key="7">
    <source>
        <dbReference type="ARBA" id="ARBA00023136"/>
    </source>
</evidence>
<feature type="transmembrane region" description="Helical" evidence="8">
    <location>
        <begin position="322"/>
        <end position="342"/>
    </location>
</feature>
<feature type="transmembrane region" description="Helical" evidence="8">
    <location>
        <begin position="378"/>
        <end position="399"/>
    </location>
</feature>
<dbReference type="GO" id="GO:0006874">
    <property type="term" value="P:intracellular calcium ion homeostasis"/>
    <property type="evidence" value="ECO:0007669"/>
    <property type="project" value="TreeGrafter"/>
</dbReference>
<reference evidence="10" key="2">
    <citation type="submission" date="2025-09" db="UniProtKB">
        <authorList>
            <consortium name="Ensembl"/>
        </authorList>
    </citation>
    <scope>IDENTIFICATION</scope>
</reference>
<reference evidence="10" key="1">
    <citation type="submission" date="2025-08" db="UniProtKB">
        <authorList>
            <consortium name="Ensembl"/>
        </authorList>
    </citation>
    <scope>IDENTIFICATION</scope>
</reference>
<evidence type="ECO:0000256" key="1">
    <source>
        <dbReference type="ARBA" id="ARBA00004141"/>
    </source>
</evidence>
<dbReference type="GeneTree" id="ENSGT00940000157433"/>
<gene>
    <name evidence="10" type="primary">SLC8B1</name>
    <name evidence="10" type="synonym">slc8b1</name>
</gene>
<keyword evidence="2" id="KW-0813">Transport</keyword>
<dbReference type="InterPro" id="IPR004837">
    <property type="entry name" value="NaCa_Exmemb"/>
</dbReference>
<feature type="domain" description="Sodium/calcium exchanger membrane region" evidence="9">
    <location>
        <begin position="356"/>
        <end position="506"/>
    </location>
</feature>
<dbReference type="InterPro" id="IPR051359">
    <property type="entry name" value="CaCA_antiporter"/>
</dbReference>
<feature type="transmembrane region" description="Helical" evidence="8">
    <location>
        <begin position="160"/>
        <end position="179"/>
    </location>
</feature>
<keyword evidence="11" id="KW-1185">Reference proteome</keyword>
<evidence type="ECO:0000256" key="2">
    <source>
        <dbReference type="ARBA" id="ARBA00022448"/>
    </source>
</evidence>
<feature type="transmembrane region" description="Helical" evidence="8">
    <location>
        <begin position="125"/>
        <end position="148"/>
    </location>
</feature>
<dbReference type="PANTHER" id="PTHR12266:SF0">
    <property type="entry name" value="MITOCHONDRIAL SODIUM_CALCIUM EXCHANGER PROTEIN"/>
    <property type="match status" value="1"/>
</dbReference>